<organism evidence="2 3">
    <name type="scientific">Vibrio ouci</name>
    <dbReference type="NCBI Taxonomy" id="2499078"/>
    <lineage>
        <taxon>Bacteria</taxon>
        <taxon>Pseudomonadati</taxon>
        <taxon>Pseudomonadota</taxon>
        <taxon>Gammaproteobacteria</taxon>
        <taxon>Vibrionales</taxon>
        <taxon>Vibrionaceae</taxon>
        <taxon>Vibrio</taxon>
    </lineage>
</organism>
<name>A0A4Y8WFL8_9VIBR</name>
<gene>
    <name evidence="2" type="ORF">ELS82_11065</name>
</gene>
<sequence>MNQRQKQQQEFDQSEQNLIVGSEQQCPLSPEQLAMTTADCDYVVETFESGLTAQVFHIRIDGQDYTLKKKRPQAKVQNLDGQYSFLNEVQRRFDFQTQKNNPNSAPDFQHIVETIYANYRLGIIVSEWIEGTPIVEITDDLMVELFSTLLACERIGLFEWDLCSGNLLVNEQGQLKLFDFGYMYRFEPLQHFNSNGLSAPLFDASERFETRFLSGWLLEKEYSQKESLQLFKAVKRQALRMLEDKRGWLDANQAKPEVIERVQASIEKVETALSSDAKLEHLFTLEMFRSHVLDIEDDLEGKSCTSTTIKRVQFVLAMLEQHYNLLREGGALFYQNQDKSQAQLREDYLRKKALVVEYQL</sequence>
<feature type="domain" description="ABC1 atypical kinase-like" evidence="1">
    <location>
        <begin position="122"/>
        <end position="188"/>
    </location>
</feature>
<dbReference type="EMBL" id="SATR01000014">
    <property type="protein sequence ID" value="TFH91629.1"/>
    <property type="molecule type" value="Genomic_DNA"/>
</dbReference>
<dbReference type="RefSeq" id="WP_134835539.1">
    <property type="nucleotide sequence ID" value="NZ_SATR01000014.1"/>
</dbReference>
<dbReference type="GO" id="GO:0016740">
    <property type="term" value="F:transferase activity"/>
    <property type="evidence" value="ECO:0007669"/>
    <property type="project" value="UniProtKB-KW"/>
</dbReference>
<keyword evidence="3" id="KW-1185">Reference proteome</keyword>
<dbReference type="SUPFAM" id="SSF56112">
    <property type="entry name" value="Protein kinase-like (PK-like)"/>
    <property type="match status" value="1"/>
</dbReference>
<comment type="caution">
    <text evidence="2">The sequence shown here is derived from an EMBL/GenBank/DDBJ whole genome shotgun (WGS) entry which is preliminary data.</text>
</comment>
<protein>
    <submittedName>
        <fullName evidence="2">Phosphotransferase</fullName>
    </submittedName>
</protein>
<reference evidence="2 3" key="1">
    <citation type="submission" date="2019-01" db="EMBL/GenBank/DDBJ databases">
        <title>Vibrio BEI176 sp. nov, a marine bacterium isolated from China: eastern marignal seas.</title>
        <authorList>
            <person name="Li B."/>
        </authorList>
    </citation>
    <scope>NUCLEOTIDE SEQUENCE [LARGE SCALE GENOMIC DNA]</scope>
    <source>
        <strain evidence="2 3">BEI176</strain>
    </source>
</reference>
<dbReference type="InterPro" id="IPR004147">
    <property type="entry name" value="ABC1_dom"/>
</dbReference>
<evidence type="ECO:0000259" key="1">
    <source>
        <dbReference type="Pfam" id="PF03109"/>
    </source>
</evidence>
<keyword evidence="2" id="KW-0808">Transferase</keyword>
<dbReference type="Pfam" id="PF03109">
    <property type="entry name" value="ABC1"/>
    <property type="match status" value="1"/>
</dbReference>
<proteinExistence type="predicted"/>
<dbReference type="Proteomes" id="UP000297753">
    <property type="component" value="Unassembled WGS sequence"/>
</dbReference>
<accession>A0A4Y8WFL8</accession>
<dbReference type="InterPro" id="IPR011009">
    <property type="entry name" value="Kinase-like_dom_sf"/>
</dbReference>
<dbReference type="OrthoDB" id="6211283at2"/>
<dbReference type="AlphaFoldDB" id="A0A4Y8WFL8"/>
<evidence type="ECO:0000313" key="2">
    <source>
        <dbReference type="EMBL" id="TFH91629.1"/>
    </source>
</evidence>
<evidence type="ECO:0000313" key="3">
    <source>
        <dbReference type="Proteomes" id="UP000297753"/>
    </source>
</evidence>